<gene>
    <name evidence="1" type="ORF">GRI97_08000</name>
</gene>
<dbReference type="EMBL" id="WTYJ01000001">
    <property type="protein sequence ID" value="MXO98928.1"/>
    <property type="molecule type" value="Genomic_DNA"/>
</dbReference>
<comment type="caution">
    <text evidence="1">The sequence shown here is derived from an EMBL/GenBank/DDBJ whole genome shotgun (WGS) entry which is preliminary data.</text>
</comment>
<accession>A0A6I4TWF8</accession>
<protein>
    <submittedName>
        <fullName evidence="1">Uncharacterized protein</fullName>
    </submittedName>
</protein>
<name>A0A6I4TWF8_9SPHN</name>
<keyword evidence="2" id="KW-1185">Reference proteome</keyword>
<sequence length="128" mass="14505">MEMVPMTIPPADEVRARLEELITAHGEQGMNSPLGDYIASLEPDVVTDWADPRGEGFGYKFECTGGDEVRLDMQLVHRSAINRNGIGWRVSYELSLFRRAEHKDIQIIANNMVLLDAEKRNHPPTWEA</sequence>
<proteinExistence type="predicted"/>
<reference evidence="1 2" key="1">
    <citation type="submission" date="2019-12" db="EMBL/GenBank/DDBJ databases">
        <title>Genomic-based taxomic classification of the family Erythrobacteraceae.</title>
        <authorList>
            <person name="Xu L."/>
        </authorList>
    </citation>
    <scope>NUCLEOTIDE SEQUENCE [LARGE SCALE GENOMIC DNA]</scope>
    <source>
        <strain evidence="1 2">S36</strain>
    </source>
</reference>
<dbReference type="AlphaFoldDB" id="A0A6I4TWF8"/>
<dbReference type="Proteomes" id="UP000469430">
    <property type="component" value="Unassembled WGS sequence"/>
</dbReference>
<evidence type="ECO:0000313" key="1">
    <source>
        <dbReference type="EMBL" id="MXO98928.1"/>
    </source>
</evidence>
<organism evidence="1 2">
    <name type="scientific">Croceibacterium xixiisoli</name>
    <dbReference type="NCBI Taxonomy" id="1476466"/>
    <lineage>
        <taxon>Bacteria</taxon>
        <taxon>Pseudomonadati</taxon>
        <taxon>Pseudomonadota</taxon>
        <taxon>Alphaproteobacteria</taxon>
        <taxon>Sphingomonadales</taxon>
        <taxon>Erythrobacteraceae</taxon>
        <taxon>Croceibacterium</taxon>
    </lineage>
</organism>
<dbReference type="RefSeq" id="WP_161390518.1">
    <property type="nucleotide sequence ID" value="NZ_JBHSCP010000001.1"/>
</dbReference>
<evidence type="ECO:0000313" key="2">
    <source>
        <dbReference type="Proteomes" id="UP000469430"/>
    </source>
</evidence>